<feature type="domain" description="PEGA" evidence="3">
    <location>
        <begin position="404"/>
        <end position="463"/>
    </location>
</feature>
<keyword evidence="5" id="KW-1185">Reference proteome</keyword>
<feature type="domain" description="Sulfatase-modifying factor enzyme-like" evidence="2">
    <location>
        <begin position="491"/>
        <end position="704"/>
    </location>
</feature>
<proteinExistence type="predicted"/>
<name>A0A1D8AWL3_9BACT</name>
<dbReference type="GO" id="GO:0120147">
    <property type="term" value="F:formylglycine-generating oxidase activity"/>
    <property type="evidence" value="ECO:0007669"/>
    <property type="project" value="TreeGrafter"/>
</dbReference>
<keyword evidence="4" id="KW-0808">Transferase</keyword>
<evidence type="ECO:0000259" key="2">
    <source>
        <dbReference type="Pfam" id="PF03781"/>
    </source>
</evidence>
<sequence length="710" mass="77456">MTIAEAARILEVSIDSTPVQIEVRFQQLRTALEDRIAKAPTPGLKAKYRESLDEITAAFEILTLAADTSALPVLKKESGGKLEAGGPAAKGAAWAGAAAIPTGGSGSQSHAPSHSSARKSSGREFLIVVVIAVIVLGAGGWWVMKTRAENVEMTRMAAEARDAAEARVAAEKRQAEEVRLVAEAQRKTEAEEKARATAAAQTEQERVGKLQVSLQAELAEIRTLWEIFERTERDAEKAASEAKSDLRSLRDAPVGRLRQAELRAESTADYARWLADRLMRHPARTIRARAEQLVSAKAVDEALPLVEAIKRELAKLDDELRSEQERQLTLTGSLQLASNPTGLAWSLVDAFGRSHTGITPARVTDLGLGLARVTFRRSGWPEQTLTAEITRGREAGLTVAFESGSLRLESEPASAEVLSDGLLLGKTPLVLNEVRTGILELNLRLKGYVTKTIRGEVHSGERLLLKEVLARVPRPVEGQAFVIPGLELTILPVAAGTYLMGAAKGGSEDERPVTRVTISRPFWLGRTEVTQAQWRAIMGSNPSFFKGDDLPVEQISWDEAMEFCRKLTDREQAADRLPDGFAYTLPMEAQWEYAGRAGMTGGDMGNLNEIAWYSANTTQTQSAGQKRANAWGFCDMLGNVMEWTWGEPYAYPGGSVTDPMGNPSGTIRVTRGATWRADPVNCRYSLRFPLPRDYRGSGIGFRIALSSIQR</sequence>
<keyword evidence="1" id="KW-0812">Transmembrane</keyword>
<dbReference type="AlphaFoldDB" id="A0A1D8AWL3"/>
<dbReference type="KEGG" id="obg:Verru16b_02354"/>
<organism evidence="4 5">
    <name type="scientific">Lacunisphaera limnophila</name>
    <dbReference type="NCBI Taxonomy" id="1838286"/>
    <lineage>
        <taxon>Bacteria</taxon>
        <taxon>Pseudomonadati</taxon>
        <taxon>Verrucomicrobiota</taxon>
        <taxon>Opitutia</taxon>
        <taxon>Opitutales</taxon>
        <taxon>Opitutaceae</taxon>
        <taxon>Lacunisphaera</taxon>
    </lineage>
</organism>
<dbReference type="Pfam" id="PF03781">
    <property type="entry name" value="FGE-sulfatase"/>
    <property type="match status" value="1"/>
</dbReference>
<dbReference type="PANTHER" id="PTHR23150:SF19">
    <property type="entry name" value="FORMYLGLYCINE-GENERATING ENZYME"/>
    <property type="match status" value="1"/>
</dbReference>
<dbReference type="EMBL" id="CP016094">
    <property type="protein sequence ID" value="AOS45275.1"/>
    <property type="molecule type" value="Genomic_DNA"/>
</dbReference>
<gene>
    <name evidence="4" type="primary">pkn1_3</name>
    <name evidence="4" type="ORF">Verru16b_02354</name>
</gene>
<dbReference type="InterPro" id="IPR051043">
    <property type="entry name" value="Sulfatase_Mod_Factor_Kinase"/>
</dbReference>
<evidence type="ECO:0000313" key="5">
    <source>
        <dbReference type="Proteomes" id="UP000095228"/>
    </source>
</evidence>
<dbReference type="EC" id="2.7.11.1" evidence="4"/>
<dbReference type="PANTHER" id="PTHR23150">
    <property type="entry name" value="SULFATASE MODIFYING FACTOR 1, 2"/>
    <property type="match status" value="1"/>
</dbReference>
<dbReference type="Gene3D" id="3.90.1580.10">
    <property type="entry name" value="paralog of FGE (formylglycine-generating enzyme)"/>
    <property type="match status" value="1"/>
</dbReference>
<dbReference type="Proteomes" id="UP000095228">
    <property type="component" value="Chromosome"/>
</dbReference>
<keyword evidence="1" id="KW-0472">Membrane</keyword>
<dbReference type="SUPFAM" id="SSF56436">
    <property type="entry name" value="C-type lectin-like"/>
    <property type="match status" value="1"/>
</dbReference>
<feature type="transmembrane region" description="Helical" evidence="1">
    <location>
        <begin position="125"/>
        <end position="144"/>
    </location>
</feature>
<evidence type="ECO:0000313" key="4">
    <source>
        <dbReference type="EMBL" id="AOS45275.1"/>
    </source>
</evidence>
<evidence type="ECO:0000259" key="3">
    <source>
        <dbReference type="Pfam" id="PF08308"/>
    </source>
</evidence>
<accession>A0A1D8AWL3</accession>
<dbReference type="Pfam" id="PF08308">
    <property type="entry name" value="PEGA"/>
    <property type="match status" value="1"/>
</dbReference>
<evidence type="ECO:0000256" key="1">
    <source>
        <dbReference type="SAM" id="Phobius"/>
    </source>
</evidence>
<keyword evidence="4" id="KW-0418">Kinase</keyword>
<dbReference type="InterPro" id="IPR013229">
    <property type="entry name" value="PEGA"/>
</dbReference>
<dbReference type="GO" id="GO:0004674">
    <property type="term" value="F:protein serine/threonine kinase activity"/>
    <property type="evidence" value="ECO:0007669"/>
    <property type="project" value="UniProtKB-EC"/>
</dbReference>
<protein>
    <submittedName>
        <fullName evidence="4">Serine/threonine-protein kinase pkn1</fullName>
        <ecNumber evidence="4">2.7.11.1</ecNumber>
    </submittedName>
</protein>
<keyword evidence="1" id="KW-1133">Transmembrane helix</keyword>
<dbReference type="InterPro" id="IPR016187">
    <property type="entry name" value="CTDL_fold"/>
</dbReference>
<dbReference type="RefSeq" id="WP_069962443.1">
    <property type="nucleotide sequence ID" value="NZ_CP016094.1"/>
</dbReference>
<dbReference type="InterPro" id="IPR005532">
    <property type="entry name" value="SUMF_dom"/>
</dbReference>
<reference evidence="4 5" key="1">
    <citation type="submission" date="2016-06" db="EMBL/GenBank/DDBJ databases">
        <title>Three novel species with peptidoglycan cell walls form the new genus Lacunisphaera gen. nov. in the family Opitutaceae of the verrucomicrobial subdivision 4.</title>
        <authorList>
            <person name="Rast P."/>
            <person name="Gloeckner I."/>
            <person name="Jogler M."/>
            <person name="Boedeker C."/>
            <person name="Jeske O."/>
            <person name="Wiegand S."/>
            <person name="Reinhardt R."/>
            <person name="Schumann P."/>
            <person name="Rohde M."/>
            <person name="Spring S."/>
            <person name="Gloeckner F.O."/>
            <person name="Jogler C."/>
        </authorList>
    </citation>
    <scope>NUCLEOTIDE SEQUENCE [LARGE SCALE GENOMIC DNA]</scope>
    <source>
        <strain evidence="4 5">IG16b</strain>
    </source>
</reference>
<dbReference type="InterPro" id="IPR042095">
    <property type="entry name" value="SUMF_sf"/>
</dbReference>
<dbReference type="STRING" id="1838286.Verru16b_02354"/>